<keyword evidence="4" id="KW-1185">Reference proteome</keyword>
<evidence type="ECO:0000256" key="1">
    <source>
        <dbReference type="ARBA" id="ARBA00022741"/>
    </source>
</evidence>
<dbReference type="InterPro" id="IPR005654">
    <property type="entry name" value="ATPase_AFG1-like"/>
</dbReference>
<dbReference type="InterPro" id="IPR027417">
    <property type="entry name" value="P-loop_NTPase"/>
</dbReference>
<evidence type="ECO:0000313" key="3">
    <source>
        <dbReference type="EMBL" id="MDR7356531.1"/>
    </source>
</evidence>
<protein>
    <submittedName>
        <fullName evidence="3">Cell division protein ZapE</fullName>
    </submittedName>
</protein>
<reference evidence="3 4" key="1">
    <citation type="submission" date="2023-07" db="EMBL/GenBank/DDBJ databases">
        <title>Sequencing the genomes of 1000 actinobacteria strains.</title>
        <authorList>
            <person name="Klenk H.-P."/>
        </authorList>
    </citation>
    <scope>NUCLEOTIDE SEQUENCE [LARGE SCALE GENOMIC DNA]</scope>
    <source>
        <strain evidence="3 4">DSM 20167</strain>
    </source>
</reference>
<keyword evidence="2" id="KW-0067">ATP-binding</keyword>
<evidence type="ECO:0000256" key="2">
    <source>
        <dbReference type="ARBA" id="ARBA00022840"/>
    </source>
</evidence>
<keyword evidence="3" id="KW-0132">Cell division</keyword>
<gene>
    <name evidence="3" type="ORF">J2S64_000222</name>
</gene>
<keyword evidence="1" id="KW-0547">Nucleotide-binding</keyword>
<dbReference type="NCBIfam" id="NF040713">
    <property type="entry name" value="ZapE"/>
    <property type="match status" value="1"/>
</dbReference>
<dbReference type="Pfam" id="PF03969">
    <property type="entry name" value="AFG1_ATPase"/>
    <property type="match status" value="1"/>
</dbReference>
<dbReference type="SUPFAM" id="SSF52540">
    <property type="entry name" value="P-loop containing nucleoside triphosphate hydrolases"/>
    <property type="match status" value="1"/>
</dbReference>
<dbReference type="EMBL" id="JAVDYI010000001">
    <property type="protein sequence ID" value="MDR7356531.1"/>
    <property type="molecule type" value="Genomic_DNA"/>
</dbReference>
<dbReference type="PANTHER" id="PTHR12169:SF6">
    <property type="entry name" value="AFG1-LIKE ATPASE"/>
    <property type="match status" value="1"/>
</dbReference>
<dbReference type="Gene3D" id="3.40.50.300">
    <property type="entry name" value="P-loop containing nucleotide triphosphate hydrolases"/>
    <property type="match status" value="1"/>
</dbReference>
<dbReference type="GO" id="GO:0051301">
    <property type="term" value="P:cell division"/>
    <property type="evidence" value="ECO:0007669"/>
    <property type="project" value="UniProtKB-KW"/>
</dbReference>
<dbReference type="PANTHER" id="PTHR12169">
    <property type="entry name" value="ATPASE N2B"/>
    <property type="match status" value="1"/>
</dbReference>
<organism evidence="3 4">
    <name type="scientific">Paeniglutamicibacter sulfureus</name>
    <dbReference type="NCBI Taxonomy" id="43666"/>
    <lineage>
        <taxon>Bacteria</taxon>
        <taxon>Bacillati</taxon>
        <taxon>Actinomycetota</taxon>
        <taxon>Actinomycetes</taxon>
        <taxon>Micrococcales</taxon>
        <taxon>Micrococcaceae</taxon>
        <taxon>Paeniglutamicibacter</taxon>
    </lineage>
</organism>
<evidence type="ECO:0000313" key="4">
    <source>
        <dbReference type="Proteomes" id="UP001183817"/>
    </source>
</evidence>
<keyword evidence="3" id="KW-0131">Cell cycle</keyword>
<accession>A0ABU2BE37</accession>
<comment type="caution">
    <text evidence="3">The sequence shown here is derived from an EMBL/GenBank/DDBJ whole genome shotgun (WGS) entry which is preliminary data.</text>
</comment>
<proteinExistence type="predicted"/>
<name>A0ABU2BE37_9MICC</name>
<dbReference type="RefSeq" id="WP_310287374.1">
    <property type="nucleotide sequence ID" value="NZ_BAAAWO010000001.1"/>
</dbReference>
<dbReference type="Proteomes" id="UP001183817">
    <property type="component" value="Unassembled WGS sequence"/>
</dbReference>
<sequence>MPHPTSPVQGSILRGASRHVRHAIKQSVEIRATSEHLQLDARQYETIDLLSGNAAAHLSPLGRSPGKNHVYLWGPPGRGKTWLLGAVFDALPTERKLRVHFHDFFRDLHATAHKATTVALEQIDEPDSLGETRGRADRVAARTSAIERSIETMLGGVEVLCFDEFHCNDPGDAMLLARTVKYIIDRGILLITTSNYPPEELLSDEYYHHLVLPTITTIRENMTVHELDAQRDYRAIERQAAQRSGFSMGTLLRSPDSGDLDRLGLTEPCAGDTVRLTPTSHGIRALRIDGRQIWFGFPDLCEALTSTVDYLKLVRDHDHWIISGVPGTERMTPYGLRRLANVIDVLYDHQVRLDMFVEDGFTDSFNHLPELEAARLRSRINALDTGNEQISGTTTSLEGVHS</sequence>